<protein>
    <submittedName>
        <fullName evidence="5">Flagellin protein FlaA</fullName>
    </submittedName>
</protein>
<dbReference type="Proteomes" id="UP000019102">
    <property type="component" value="Unassembled WGS sequence"/>
</dbReference>
<dbReference type="RefSeq" id="WP_052000731.1">
    <property type="nucleotide sequence ID" value="NZ_BAVS01000027.1"/>
</dbReference>
<evidence type="ECO:0000256" key="3">
    <source>
        <dbReference type="ARBA" id="ARBA00023143"/>
    </source>
</evidence>
<dbReference type="Gene3D" id="1.20.1330.10">
    <property type="entry name" value="f41 fragment of flagellin, N-terminal domain"/>
    <property type="match status" value="1"/>
</dbReference>
<evidence type="ECO:0000313" key="6">
    <source>
        <dbReference type="Proteomes" id="UP000019102"/>
    </source>
</evidence>
<keyword evidence="5" id="KW-0282">Flagellum</keyword>
<gene>
    <name evidence="5" type="ORF">JCM21714_3773</name>
</gene>
<keyword evidence="5" id="KW-0966">Cell projection</keyword>
<evidence type="ECO:0000259" key="4">
    <source>
        <dbReference type="Pfam" id="PF00700"/>
    </source>
</evidence>
<proteinExistence type="inferred from homology"/>
<dbReference type="eggNOG" id="COG1344">
    <property type="taxonomic scope" value="Bacteria"/>
</dbReference>
<comment type="similarity">
    <text evidence="2">Belongs to the bacterial flagellin family.</text>
</comment>
<name>W4VMH3_9BACI</name>
<dbReference type="SUPFAM" id="SSF64518">
    <property type="entry name" value="Phase 1 flagellin"/>
    <property type="match status" value="1"/>
</dbReference>
<dbReference type="STRING" id="1298598.JCM21714_3773"/>
<keyword evidence="5" id="KW-0969">Cilium</keyword>
<dbReference type="InterPro" id="IPR001492">
    <property type="entry name" value="Flagellin"/>
</dbReference>
<evidence type="ECO:0000256" key="2">
    <source>
        <dbReference type="ARBA" id="ARBA00005709"/>
    </source>
</evidence>
<dbReference type="InterPro" id="IPR046358">
    <property type="entry name" value="Flagellin_C"/>
</dbReference>
<reference evidence="5 6" key="1">
    <citation type="journal article" date="2014" name="Genome Announc.">
        <title>Draft Genome Sequence of the Boron-Tolerant and Moderately Halotolerant Bacterium Gracilibacillus boraciitolerans JCM 21714T.</title>
        <authorList>
            <person name="Ahmed I."/>
            <person name="Oshima K."/>
            <person name="Suda W."/>
            <person name="Kitamura K."/>
            <person name="Iida T."/>
            <person name="Ohmori Y."/>
            <person name="Fujiwara T."/>
            <person name="Hattori M."/>
            <person name="Ohkuma M."/>
        </authorList>
    </citation>
    <scope>NUCLEOTIDE SEQUENCE [LARGE SCALE GENOMIC DNA]</scope>
    <source>
        <strain evidence="5 6">JCM 21714</strain>
    </source>
</reference>
<evidence type="ECO:0000313" key="5">
    <source>
        <dbReference type="EMBL" id="GAE94600.1"/>
    </source>
</evidence>
<comment type="subcellular location">
    <subcellularLocation>
        <location evidence="1">Bacterial flagellum</location>
    </subcellularLocation>
</comment>
<dbReference type="GO" id="GO:0005198">
    <property type="term" value="F:structural molecule activity"/>
    <property type="evidence" value="ECO:0007669"/>
    <property type="project" value="InterPro"/>
</dbReference>
<accession>W4VMH3</accession>
<dbReference type="PANTHER" id="PTHR42792">
    <property type="entry name" value="FLAGELLIN"/>
    <property type="match status" value="1"/>
</dbReference>
<dbReference type="AlphaFoldDB" id="W4VMH3"/>
<feature type="domain" description="Flagellin C-terminal" evidence="4">
    <location>
        <begin position="456"/>
        <end position="539"/>
    </location>
</feature>
<dbReference type="InterPro" id="IPR042187">
    <property type="entry name" value="Flagellin_C_sub2"/>
</dbReference>
<comment type="caution">
    <text evidence="5">The sequence shown here is derived from an EMBL/GenBank/DDBJ whole genome shotgun (WGS) entry which is preliminary data.</text>
</comment>
<evidence type="ECO:0000256" key="1">
    <source>
        <dbReference type="ARBA" id="ARBA00004365"/>
    </source>
</evidence>
<sequence length="540" mass="59938">MEYLRDQSGSNTSDTVYGIALDDYPEIYNLDGGNTSSVKVYRNGTDEIDHSDINGYQYNDATNTIELFETARPDVSDTYTVKFVEESATINNQDGVVEVKLSNIPEVYSDDNSTEPITFEVLVEGQAINYDDTKQNGYFYNQSNNTIEIYGDARPSAESSLSTSVGGVNYVVEANASTIGNDSYDIPVIPAPLDYGGVEEETEPRAMRVYYKGAEVPFHDTEGFTFNPSTNRISLHGSYRPTAADDARDIEIYSVTASTLKRTLPENHAVHEVRLNGQPIPLADDNDGNGYVINNNTVELVGDARPNINSLSSSVDLEVLHHESTDMILNNNGIALDILEQAESSETPILASEIDPSTISVSLNGNQVNPNKFSLRYNVLRFSDDINLVSGNNQFEVDFDLKHATGYKENDYTFQVGGALSGQNYTIDIESFDNLLLDLSRVSVTSREKANRSIELSDELLRFVTNERSKMGSVQNRLEAMSNNLTVFEENTAASNSRIEDADIAKHVMEQAKYNILNQVQQSMLMHKRETDQNIVNILL</sequence>
<dbReference type="Gene3D" id="6.10.10.10">
    <property type="entry name" value="Flagellar export chaperone, C-terminal domain"/>
    <property type="match status" value="1"/>
</dbReference>
<dbReference type="PANTHER" id="PTHR42792:SF2">
    <property type="entry name" value="FLAGELLIN"/>
    <property type="match status" value="1"/>
</dbReference>
<keyword evidence="3" id="KW-0975">Bacterial flagellum</keyword>
<dbReference type="Pfam" id="PF00700">
    <property type="entry name" value="Flagellin_C"/>
    <property type="match status" value="1"/>
</dbReference>
<keyword evidence="6" id="KW-1185">Reference proteome</keyword>
<dbReference type="OrthoDB" id="2791545at2"/>
<organism evidence="5 6">
    <name type="scientific">Gracilibacillus boraciitolerans JCM 21714</name>
    <dbReference type="NCBI Taxonomy" id="1298598"/>
    <lineage>
        <taxon>Bacteria</taxon>
        <taxon>Bacillati</taxon>
        <taxon>Bacillota</taxon>
        <taxon>Bacilli</taxon>
        <taxon>Bacillales</taxon>
        <taxon>Bacillaceae</taxon>
        <taxon>Gracilibacillus</taxon>
    </lineage>
</organism>
<dbReference type="GO" id="GO:0009288">
    <property type="term" value="C:bacterial-type flagellum"/>
    <property type="evidence" value="ECO:0007669"/>
    <property type="project" value="UniProtKB-SubCell"/>
</dbReference>
<dbReference type="EMBL" id="BAVS01000027">
    <property type="protein sequence ID" value="GAE94600.1"/>
    <property type="molecule type" value="Genomic_DNA"/>
</dbReference>